<comment type="caution">
    <text evidence="5">The sequence shown here is derived from an EMBL/GenBank/DDBJ whole genome shotgun (WGS) entry which is preliminary data.</text>
</comment>
<evidence type="ECO:0000256" key="1">
    <source>
        <dbReference type="ARBA" id="ARBA00006739"/>
    </source>
</evidence>
<evidence type="ECO:0000256" key="2">
    <source>
        <dbReference type="ARBA" id="ARBA00022676"/>
    </source>
</evidence>
<dbReference type="AlphaFoldDB" id="A0A7K3WS28"/>
<evidence type="ECO:0000313" key="6">
    <source>
        <dbReference type="Proteomes" id="UP000486602"/>
    </source>
</evidence>
<keyword evidence="6" id="KW-1185">Reference proteome</keyword>
<dbReference type="CDD" id="cd04186">
    <property type="entry name" value="GT_2_like_c"/>
    <property type="match status" value="1"/>
</dbReference>
<dbReference type="EMBL" id="JAAGVY010000026">
    <property type="protein sequence ID" value="NEN24480.1"/>
    <property type="molecule type" value="Genomic_DNA"/>
</dbReference>
<dbReference type="Pfam" id="PF00535">
    <property type="entry name" value="Glycos_transf_2"/>
    <property type="match status" value="1"/>
</dbReference>
<dbReference type="InterPro" id="IPR029044">
    <property type="entry name" value="Nucleotide-diphossugar_trans"/>
</dbReference>
<dbReference type="InterPro" id="IPR001173">
    <property type="entry name" value="Glyco_trans_2-like"/>
</dbReference>
<keyword evidence="2" id="KW-0328">Glycosyltransferase</keyword>
<sequence length="348" mass="40482">MKAAVVILNYNGRTHLETFLPSVVSHTPIWAEIIVADNGSNDDSLEFLKSAYPQIQTIKFAENHGFAEGYNLALKEIDATYYVLLNSDVEVTPNWLDIIVTEMDANKRIAAAQPKIKSYNQRDHFEYAGASGGFIDKYGYPFCRGRIFDNCERDISQHDDTREIFWATGACMVVRADAYHKVEGLDKDFFAHMEEIDLCWRLKNQDYQIYCFPQSRVYHLGGGTLSAQRAHKTYLNFRNSLTLIVKNDYRKSFYKLVFTRMVLDGLAAGSMIFSRGISHSFAVLRAHLYFYSHLKTIRKKRRYWRGKKTQFNQTGFYRESIVKEYYIGKKRVFGALPSRFFIRQDRTK</sequence>
<dbReference type="Gene3D" id="3.90.550.10">
    <property type="entry name" value="Spore Coat Polysaccharide Biosynthesis Protein SpsA, Chain A"/>
    <property type="match status" value="1"/>
</dbReference>
<gene>
    <name evidence="5" type="ORF">G3O08_13295</name>
</gene>
<dbReference type="PANTHER" id="PTHR43179">
    <property type="entry name" value="RHAMNOSYLTRANSFERASE WBBL"/>
    <property type="match status" value="1"/>
</dbReference>
<dbReference type="SUPFAM" id="SSF53448">
    <property type="entry name" value="Nucleotide-diphospho-sugar transferases"/>
    <property type="match status" value="1"/>
</dbReference>
<evidence type="ECO:0000259" key="4">
    <source>
        <dbReference type="Pfam" id="PF00535"/>
    </source>
</evidence>
<dbReference type="GO" id="GO:0016757">
    <property type="term" value="F:glycosyltransferase activity"/>
    <property type="evidence" value="ECO:0007669"/>
    <property type="project" value="UniProtKB-KW"/>
</dbReference>
<keyword evidence="3 5" id="KW-0808">Transferase</keyword>
<dbReference type="Proteomes" id="UP000486602">
    <property type="component" value="Unassembled WGS sequence"/>
</dbReference>
<reference evidence="5 6" key="1">
    <citation type="submission" date="2020-02" db="EMBL/GenBank/DDBJ databases">
        <title>Out from the shadows clarifying the taxonomy of the family Cryomorphaceae and related taxa by utilizing the GTDB taxonomic framework.</title>
        <authorList>
            <person name="Bowman J.P."/>
        </authorList>
    </citation>
    <scope>NUCLEOTIDE SEQUENCE [LARGE SCALE GENOMIC DNA]</scope>
    <source>
        <strain evidence="5 6">QSSC 1-22</strain>
    </source>
</reference>
<protein>
    <submittedName>
        <fullName evidence="5">Glycosyltransferase family 2 protein</fullName>
    </submittedName>
</protein>
<evidence type="ECO:0000256" key="3">
    <source>
        <dbReference type="ARBA" id="ARBA00022679"/>
    </source>
</evidence>
<proteinExistence type="inferred from homology"/>
<evidence type="ECO:0000313" key="5">
    <source>
        <dbReference type="EMBL" id="NEN24480.1"/>
    </source>
</evidence>
<comment type="similarity">
    <text evidence="1">Belongs to the glycosyltransferase 2 family.</text>
</comment>
<feature type="domain" description="Glycosyltransferase 2-like" evidence="4">
    <location>
        <begin position="5"/>
        <end position="178"/>
    </location>
</feature>
<accession>A0A7K3WS28</accession>
<dbReference type="PANTHER" id="PTHR43179:SF12">
    <property type="entry name" value="GALACTOFURANOSYLTRANSFERASE GLFT2"/>
    <property type="match status" value="1"/>
</dbReference>
<dbReference type="RefSeq" id="WP_163285874.1">
    <property type="nucleotide sequence ID" value="NZ_JAAGVY010000026.1"/>
</dbReference>
<organism evidence="5 6">
    <name type="scientific">Cryomorpha ignava</name>
    <dbReference type="NCBI Taxonomy" id="101383"/>
    <lineage>
        <taxon>Bacteria</taxon>
        <taxon>Pseudomonadati</taxon>
        <taxon>Bacteroidota</taxon>
        <taxon>Flavobacteriia</taxon>
        <taxon>Flavobacteriales</taxon>
        <taxon>Cryomorphaceae</taxon>
        <taxon>Cryomorpha</taxon>
    </lineage>
</organism>
<name>A0A7K3WS28_9FLAO</name>